<name>A0A5B8MDL0_9CHLO</name>
<keyword evidence="7" id="KW-0687">Ribonucleoprotein</keyword>
<dbReference type="PANTHER" id="PTHR12834">
    <property type="entry name" value="SIGNAL RECOGNITION PARTICLE 9 KDA PROTEIN"/>
    <property type="match status" value="1"/>
</dbReference>
<evidence type="ECO:0000256" key="6">
    <source>
        <dbReference type="ARBA" id="ARBA00023135"/>
    </source>
</evidence>
<dbReference type="Pfam" id="PF05486">
    <property type="entry name" value="SRP9-21"/>
    <property type="match status" value="1"/>
</dbReference>
<reference evidence="10 11" key="1">
    <citation type="submission" date="2018-07" db="EMBL/GenBank/DDBJ databases">
        <title>The complete nuclear genome of the prasinophyte Chloropicon primus (CCMP1205).</title>
        <authorList>
            <person name="Pombert J.-F."/>
            <person name="Otis C."/>
            <person name="Turmel M."/>
            <person name="Lemieux C."/>
        </authorList>
    </citation>
    <scope>NUCLEOTIDE SEQUENCE [LARGE SCALE GENOMIC DNA]</scope>
    <source>
        <strain evidence="10 11">CCMP1205</strain>
    </source>
</reference>
<keyword evidence="4" id="KW-0963">Cytoplasm</keyword>
<protein>
    <recommendedName>
        <fullName evidence="3">Signal recognition particle 9 kDa protein</fullName>
    </recommendedName>
</protein>
<evidence type="ECO:0000256" key="5">
    <source>
        <dbReference type="ARBA" id="ARBA00022884"/>
    </source>
</evidence>
<evidence type="ECO:0000313" key="10">
    <source>
        <dbReference type="EMBL" id="QDZ18244.1"/>
    </source>
</evidence>
<evidence type="ECO:0000259" key="9">
    <source>
        <dbReference type="Pfam" id="PF05486"/>
    </source>
</evidence>
<dbReference type="InterPro" id="IPR009018">
    <property type="entry name" value="Signal_recog_particle_SRP9/14"/>
</dbReference>
<evidence type="ECO:0000256" key="3">
    <source>
        <dbReference type="ARBA" id="ARBA00020414"/>
    </source>
</evidence>
<dbReference type="FunFam" id="3.30.720.10:FF:000001">
    <property type="entry name" value="Signal recognition particle 9 kDa protein"/>
    <property type="match status" value="1"/>
</dbReference>
<dbReference type="STRING" id="1764295.A0A5B8MDL0"/>
<keyword evidence="11" id="KW-1185">Reference proteome</keyword>
<dbReference type="GO" id="GO:0006614">
    <property type="term" value="P:SRP-dependent cotranslational protein targeting to membrane"/>
    <property type="evidence" value="ECO:0007669"/>
    <property type="project" value="InterPro"/>
</dbReference>
<comment type="similarity">
    <text evidence="2">Belongs to the SRP9 family.</text>
</comment>
<dbReference type="InterPro" id="IPR039914">
    <property type="entry name" value="SRP9-like"/>
</dbReference>
<evidence type="ECO:0000256" key="7">
    <source>
        <dbReference type="ARBA" id="ARBA00023274"/>
    </source>
</evidence>
<evidence type="ECO:0000313" key="11">
    <source>
        <dbReference type="Proteomes" id="UP000316726"/>
    </source>
</evidence>
<evidence type="ECO:0000256" key="2">
    <source>
        <dbReference type="ARBA" id="ARBA00009193"/>
    </source>
</evidence>
<keyword evidence="6" id="KW-0733">Signal recognition particle</keyword>
<dbReference type="GO" id="GO:0005829">
    <property type="term" value="C:cytosol"/>
    <property type="evidence" value="ECO:0007669"/>
    <property type="project" value="UniProtKB-ARBA"/>
</dbReference>
<accession>A0A5B8MDL0</accession>
<dbReference type="Proteomes" id="UP000316726">
    <property type="component" value="Chromosome 1"/>
</dbReference>
<proteinExistence type="inferred from homology"/>
<comment type="subcellular location">
    <subcellularLocation>
        <location evidence="1">Cytoplasm</location>
    </subcellularLocation>
</comment>
<dbReference type="Gene3D" id="3.30.720.10">
    <property type="entry name" value="Signal recognition particle alu RNA binding heterodimer, srp9/1"/>
    <property type="match status" value="1"/>
</dbReference>
<evidence type="ECO:0000256" key="4">
    <source>
        <dbReference type="ARBA" id="ARBA00022490"/>
    </source>
</evidence>
<keyword evidence="5" id="KW-0694">RNA-binding</keyword>
<dbReference type="OrthoDB" id="360923at2759"/>
<evidence type="ECO:0000256" key="1">
    <source>
        <dbReference type="ARBA" id="ARBA00004496"/>
    </source>
</evidence>
<dbReference type="EMBL" id="CP031034">
    <property type="protein sequence ID" value="QDZ18244.1"/>
    <property type="molecule type" value="Genomic_DNA"/>
</dbReference>
<dbReference type="InterPro" id="IPR039432">
    <property type="entry name" value="SRP9_dom"/>
</dbReference>
<feature type="domain" description="SRP9" evidence="9">
    <location>
        <begin position="4"/>
        <end position="64"/>
    </location>
</feature>
<dbReference type="GO" id="GO:0005786">
    <property type="term" value="C:signal recognition particle, endoplasmic reticulum targeting"/>
    <property type="evidence" value="ECO:0007669"/>
    <property type="project" value="UniProtKB-KW"/>
</dbReference>
<dbReference type="SUPFAM" id="SSF54762">
    <property type="entry name" value="Signal recognition particle alu RNA binding heterodimer, SRP9/14"/>
    <property type="match status" value="1"/>
</dbReference>
<sequence length="95" mass="10880">MLLEWDEFAAKAEEMARRNPLHTRYVVKYKHAEGKMTLKATDNEECFTYKTNQASDLKKMEKLNRIMSAVMARGGDVDLDALEDQQAQGKGKGKR</sequence>
<dbReference type="GO" id="GO:0008312">
    <property type="term" value="F:7S RNA binding"/>
    <property type="evidence" value="ECO:0007669"/>
    <property type="project" value="InterPro"/>
</dbReference>
<gene>
    <name evidence="10" type="ORF">A3770_01p07620</name>
</gene>
<organism evidence="10 11">
    <name type="scientific">Chloropicon primus</name>
    <dbReference type="NCBI Taxonomy" id="1764295"/>
    <lineage>
        <taxon>Eukaryota</taxon>
        <taxon>Viridiplantae</taxon>
        <taxon>Chlorophyta</taxon>
        <taxon>Chloropicophyceae</taxon>
        <taxon>Chloropicales</taxon>
        <taxon>Chloropicaceae</taxon>
        <taxon>Chloropicon</taxon>
    </lineage>
</organism>
<dbReference type="PANTHER" id="PTHR12834:SF12">
    <property type="entry name" value="SIGNAL RECOGNITION PARTICLE 9 KDA PROTEIN"/>
    <property type="match status" value="1"/>
</dbReference>
<dbReference type="AlphaFoldDB" id="A0A5B8MDL0"/>
<comment type="function">
    <text evidence="8">Component of the signal recognition particle (SRP) complex, a ribonucleoprotein complex that mediates the cotranslational targeting of secretory and membrane proteins to the endoplasmic reticulum (ER). SRP9 together with SRP14 and the Alu portion of the SRP RNA, constitutes the elongation arrest domain of SRP. The complex of SRP9 and SRP14 is required for SRP RNA binding.</text>
</comment>
<evidence type="ECO:0000256" key="8">
    <source>
        <dbReference type="ARBA" id="ARBA00045462"/>
    </source>
</evidence>